<organism evidence="9">
    <name type="scientific">bioreactor metagenome</name>
    <dbReference type="NCBI Taxonomy" id="1076179"/>
    <lineage>
        <taxon>unclassified sequences</taxon>
        <taxon>metagenomes</taxon>
        <taxon>ecological metagenomes</taxon>
    </lineage>
</organism>
<evidence type="ECO:0000256" key="6">
    <source>
        <dbReference type="ARBA" id="ARBA00023196"/>
    </source>
</evidence>
<evidence type="ECO:0000256" key="7">
    <source>
        <dbReference type="ARBA" id="ARBA00023310"/>
    </source>
</evidence>
<dbReference type="InterPro" id="IPR038376">
    <property type="entry name" value="ATP_synth_asu_C_sf"/>
</dbReference>
<feature type="domain" description="ATP synthase alpha subunit C-terminal" evidence="8">
    <location>
        <begin position="38"/>
        <end position="162"/>
    </location>
</feature>
<sequence>MISITDGQIYLEPELFHAGIRPAVNVGLSVSRVGSAAQKKAMRKVAKKLRLTLAQYRELQIFAQFGSDIDSVTKTILDNGDRLTETLKQNQHEPLQMSEQVLLLYAVMNGYLNDIPSPFVRSFQKGLLQYVRRTTPSLFDEMEESGDFDEAQEAQMRASIESYQLICKS</sequence>
<dbReference type="Gene3D" id="1.20.150.20">
    <property type="entry name" value="ATP synthase alpha/beta chain, C-terminal domain"/>
    <property type="match status" value="1"/>
</dbReference>
<dbReference type="CDD" id="cd18113">
    <property type="entry name" value="ATP-synt_F1_alpha_C"/>
    <property type="match status" value="1"/>
</dbReference>
<keyword evidence="4" id="KW-0406">Ion transport</keyword>
<dbReference type="InterPro" id="IPR005294">
    <property type="entry name" value="ATP_synth_F1_asu"/>
</dbReference>
<dbReference type="GO" id="GO:0005524">
    <property type="term" value="F:ATP binding"/>
    <property type="evidence" value="ECO:0007669"/>
    <property type="project" value="UniProtKB-KW"/>
</dbReference>
<keyword evidence="3" id="KW-0067">ATP-binding</keyword>
<keyword evidence="6" id="KW-0139">CF(1)</keyword>
<evidence type="ECO:0000256" key="2">
    <source>
        <dbReference type="ARBA" id="ARBA00022741"/>
    </source>
</evidence>
<evidence type="ECO:0000256" key="5">
    <source>
        <dbReference type="ARBA" id="ARBA00023136"/>
    </source>
</evidence>
<keyword evidence="1" id="KW-0813">Transport</keyword>
<keyword evidence="2" id="KW-0547">Nucleotide-binding</keyword>
<dbReference type="AlphaFoldDB" id="A0A645HM49"/>
<proteinExistence type="predicted"/>
<dbReference type="InterPro" id="IPR000793">
    <property type="entry name" value="ATP_synth_asu_C"/>
</dbReference>
<dbReference type="SUPFAM" id="SSF52540">
    <property type="entry name" value="P-loop containing nucleoside triphosphate hydrolases"/>
    <property type="match status" value="1"/>
</dbReference>
<evidence type="ECO:0000256" key="3">
    <source>
        <dbReference type="ARBA" id="ARBA00022840"/>
    </source>
</evidence>
<dbReference type="PANTHER" id="PTHR48082">
    <property type="entry name" value="ATP SYNTHASE SUBUNIT ALPHA, MITOCHONDRIAL"/>
    <property type="match status" value="1"/>
</dbReference>
<evidence type="ECO:0000256" key="1">
    <source>
        <dbReference type="ARBA" id="ARBA00022448"/>
    </source>
</evidence>
<name>A0A645HM49_9ZZZZ</name>
<dbReference type="Pfam" id="PF00306">
    <property type="entry name" value="ATP-synt_ab_C"/>
    <property type="match status" value="1"/>
</dbReference>
<accession>A0A645HM49</accession>
<dbReference type="PANTHER" id="PTHR48082:SF2">
    <property type="entry name" value="ATP SYNTHASE SUBUNIT ALPHA, MITOCHONDRIAL"/>
    <property type="match status" value="1"/>
</dbReference>
<dbReference type="SUPFAM" id="SSF47917">
    <property type="entry name" value="C-terminal domain of alpha and beta subunits of F1 ATP synthase"/>
    <property type="match status" value="1"/>
</dbReference>
<dbReference type="GO" id="GO:0046933">
    <property type="term" value="F:proton-transporting ATP synthase activity, rotational mechanism"/>
    <property type="evidence" value="ECO:0007669"/>
    <property type="project" value="InterPro"/>
</dbReference>
<evidence type="ECO:0000256" key="4">
    <source>
        <dbReference type="ARBA" id="ARBA00023065"/>
    </source>
</evidence>
<dbReference type="EMBL" id="VSSQ01091687">
    <property type="protein sequence ID" value="MPN37184.1"/>
    <property type="molecule type" value="Genomic_DNA"/>
</dbReference>
<keyword evidence="5" id="KW-0472">Membrane</keyword>
<dbReference type="PROSITE" id="PS00152">
    <property type="entry name" value="ATPASE_ALPHA_BETA"/>
    <property type="match status" value="1"/>
</dbReference>
<keyword evidence="7" id="KW-0066">ATP synthesis</keyword>
<comment type="caution">
    <text evidence="9">The sequence shown here is derived from an EMBL/GenBank/DDBJ whole genome shotgun (WGS) entry which is preliminary data.</text>
</comment>
<dbReference type="InterPro" id="IPR020003">
    <property type="entry name" value="ATPase_a/bsu_AS"/>
</dbReference>
<gene>
    <name evidence="9" type="primary">atpA_53</name>
    <name evidence="9" type="ORF">SDC9_184700</name>
</gene>
<reference evidence="9" key="1">
    <citation type="submission" date="2019-08" db="EMBL/GenBank/DDBJ databases">
        <authorList>
            <person name="Kucharzyk K."/>
            <person name="Murdoch R.W."/>
            <person name="Higgins S."/>
            <person name="Loffler F."/>
        </authorList>
    </citation>
    <scope>NUCLEOTIDE SEQUENCE</scope>
</reference>
<evidence type="ECO:0000313" key="9">
    <source>
        <dbReference type="EMBL" id="MPN37184.1"/>
    </source>
</evidence>
<protein>
    <submittedName>
        <fullName evidence="9">ATP synthase subunit alpha</fullName>
    </submittedName>
</protein>
<evidence type="ECO:0000259" key="8">
    <source>
        <dbReference type="Pfam" id="PF00306"/>
    </source>
</evidence>
<dbReference type="FunFam" id="1.20.150.20:FF:000001">
    <property type="entry name" value="ATP synthase subunit alpha"/>
    <property type="match status" value="1"/>
</dbReference>
<dbReference type="GO" id="GO:0045259">
    <property type="term" value="C:proton-transporting ATP synthase complex"/>
    <property type="evidence" value="ECO:0007669"/>
    <property type="project" value="UniProtKB-KW"/>
</dbReference>
<dbReference type="Gene3D" id="3.40.50.300">
    <property type="entry name" value="P-loop containing nucleotide triphosphate hydrolases"/>
    <property type="match status" value="1"/>
</dbReference>
<dbReference type="GO" id="GO:0043531">
    <property type="term" value="F:ADP binding"/>
    <property type="evidence" value="ECO:0007669"/>
    <property type="project" value="TreeGrafter"/>
</dbReference>
<dbReference type="InterPro" id="IPR027417">
    <property type="entry name" value="P-loop_NTPase"/>
</dbReference>